<dbReference type="RefSeq" id="WP_146366701.1">
    <property type="nucleotide sequence ID" value="NZ_CP042264.1"/>
</dbReference>
<dbReference type="AlphaFoldDB" id="A0A5B8IA47"/>
<gene>
    <name evidence="2" type="ORF">FPZ52_15120</name>
</gene>
<geneLocation type="plasmid" evidence="2 3">
    <name>unnamed3</name>
</geneLocation>
<dbReference type="InterPro" id="IPR011051">
    <property type="entry name" value="RmlC_Cupin_sf"/>
</dbReference>
<dbReference type="OrthoDB" id="9791637at2"/>
<evidence type="ECO:0000259" key="1">
    <source>
        <dbReference type="Pfam" id="PF07883"/>
    </source>
</evidence>
<dbReference type="InterPro" id="IPR013096">
    <property type="entry name" value="Cupin_2"/>
</dbReference>
<feature type="domain" description="Cupin type-2" evidence="1">
    <location>
        <begin position="118"/>
        <end position="170"/>
    </location>
</feature>
<evidence type="ECO:0000313" key="2">
    <source>
        <dbReference type="EMBL" id="QDY71285.1"/>
    </source>
</evidence>
<evidence type="ECO:0000313" key="3">
    <source>
        <dbReference type="Proteomes" id="UP000318483"/>
    </source>
</evidence>
<keyword evidence="2" id="KW-0614">Plasmid</keyword>
<organism evidence="2 3">
    <name type="scientific">Qingshengfaniella alkalisoli</name>
    <dbReference type="NCBI Taxonomy" id="2599296"/>
    <lineage>
        <taxon>Bacteria</taxon>
        <taxon>Pseudomonadati</taxon>
        <taxon>Pseudomonadota</taxon>
        <taxon>Alphaproteobacteria</taxon>
        <taxon>Rhodobacterales</taxon>
        <taxon>Paracoccaceae</taxon>
        <taxon>Qingshengfaniella</taxon>
    </lineage>
</organism>
<reference evidence="2 3" key="1">
    <citation type="submission" date="2019-07" db="EMBL/GenBank/DDBJ databases">
        <title>Litoreibacter alkalisoli sp. nov., isolated from saline-alkaline soil.</title>
        <authorList>
            <person name="Wang S."/>
            <person name="Xu L."/>
            <person name="Xing Y.-T."/>
            <person name="Sun J.-Q."/>
        </authorList>
    </citation>
    <scope>NUCLEOTIDE SEQUENCE [LARGE SCALE GENOMIC DNA]</scope>
    <source>
        <strain evidence="2 3">LN3S51</strain>
        <plasmid evidence="2 3">unnamed3</plasmid>
    </source>
</reference>
<dbReference type="Gene3D" id="2.60.120.10">
    <property type="entry name" value="Jelly Rolls"/>
    <property type="match status" value="1"/>
</dbReference>
<dbReference type="KEGG" id="lit:FPZ52_15120"/>
<dbReference type="Proteomes" id="UP000318483">
    <property type="component" value="Plasmid unnamed3"/>
</dbReference>
<dbReference type="InterPro" id="IPR014710">
    <property type="entry name" value="RmlC-like_jellyroll"/>
</dbReference>
<protein>
    <submittedName>
        <fullName evidence="2">Cupin domain-containing protein</fullName>
    </submittedName>
</protein>
<dbReference type="SUPFAM" id="SSF51182">
    <property type="entry name" value="RmlC-like cupins"/>
    <property type="match status" value="1"/>
</dbReference>
<proteinExistence type="predicted"/>
<name>A0A5B8IA47_9RHOB</name>
<keyword evidence="3" id="KW-1185">Reference proteome</keyword>
<dbReference type="EMBL" id="CP042264">
    <property type="protein sequence ID" value="QDY71285.1"/>
    <property type="molecule type" value="Genomic_DNA"/>
</dbReference>
<accession>A0A5B8IA47</accession>
<sequence length="210" mass="23046">MPRILRENQTFPEWCELREFQIFEVGQSSQQFLRTRQSERIVAANGGIVVRQGSKGIVLSPGQFLDILPGTRTVEISGLSETATAVRLAGEWGNELGGCGVFSAKDVAAPKDGGDPVTYPKSTCIDSHYHDCDEYWIILEGRATVVVQNEAAEMAPGDCLCIGMGRHHDMPQAPEPVTAIYFETGLGRQKRIGHLWEHTHGQANPAEGRD</sequence>
<dbReference type="Pfam" id="PF07883">
    <property type="entry name" value="Cupin_2"/>
    <property type="match status" value="1"/>
</dbReference>